<dbReference type="PANTHER" id="PTHR45947:SF3">
    <property type="entry name" value="SULFOQUINOVOSYL TRANSFERASE SQD2"/>
    <property type="match status" value="1"/>
</dbReference>
<feature type="binding site" evidence="7">
    <location>
        <position position="333"/>
    </location>
    <ligand>
        <name>Mg(2+)</name>
        <dbReference type="ChEBI" id="CHEBI:18420"/>
    </ligand>
</feature>
<dbReference type="Proteomes" id="UP000244384">
    <property type="component" value="Chromosome"/>
</dbReference>
<feature type="binding site" evidence="7">
    <location>
        <position position="157"/>
    </location>
    <ligand>
        <name>1D-myo-inositol 3-phosphate</name>
        <dbReference type="ChEBI" id="CHEBI:58401"/>
    </ligand>
</feature>
<evidence type="ECO:0000256" key="5">
    <source>
        <dbReference type="ARBA" id="ARBA00022842"/>
    </source>
</evidence>
<evidence type="ECO:0000256" key="3">
    <source>
        <dbReference type="ARBA" id="ARBA00022679"/>
    </source>
</evidence>
<dbReference type="InterPro" id="IPR001296">
    <property type="entry name" value="Glyco_trans_1"/>
</dbReference>
<keyword evidence="2 7" id="KW-0328">Glycosyltransferase</keyword>
<dbReference type="GO" id="GO:0000287">
    <property type="term" value="F:magnesium ion binding"/>
    <property type="evidence" value="ECO:0007669"/>
    <property type="project" value="UniProtKB-UniRule"/>
</dbReference>
<organism evidence="8 9">
    <name type="scientific">Aeromicrobium chenweiae</name>
    <dbReference type="NCBI Taxonomy" id="2079793"/>
    <lineage>
        <taxon>Bacteria</taxon>
        <taxon>Bacillati</taxon>
        <taxon>Actinomycetota</taxon>
        <taxon>Actinomycetes</taxon>
        <taxon>Propionibacteriales</taxon>
        <taxon>Nocardioidaceae</taxon>
        <taxon>Aeromicrobium</taxon>
    </lineage>
</organism>
<keyword evidence="4 7" id="KW-0479">Metal-binding</keyword>
<comment type="subunit">
    <text evidence="7">Homodimer.</text>
</comment>
<feature type="binding site" evidence="7">
    <location>
        <position position="309"/>
    </location>
    <ligand>
        <name>Mg(2+)</name>
        <dbReference type="ChEBI" id="CHEBI:18420"/>
    </ligand>
</feature>
<dbReference type="GO" id="GO:0010125">
    <property type="term" value="P:mycothiol biosynthetic process"/>
    <property type="evidence" value="ECO:0007669"/>
    <property type="project" value="UniProtKB-UniRule"/>
</dbReference>
<dbReference type="EMBL" id="CP026952">
    <property type="protein sequence ID" value="AWB91231.1"/>
    <property type="molecule type" value="Genomic_DNA"/>
</dbReference>
<evidence type="ECO:0000313" key="9">
    <source>
        <dbReference type="Proteomes" id="UP000244384"/>
    </source>
</evidence>
<gene>
    <name evidence="7 8" type="primary">mshA</name>
    <name evidence="8" type="ORF">C3E78_02775</name>
</gene>
<feature type="binding site" evidence="7">
    <location>
        <position position="297"/>
    </location>
    <ligand>
        <name>UDP-N-acetyl-alpha-D-glucosamine</name>
        <dbReference type="ChEBI" id="CHEBI:57705"/>
    </ligand>
</feature>
<dbReference type="Pfam" id="PF13579">
    <property type="entry name" value="Glyco_trans_4_4"/>
    <property type="match status" value="1"/>
</dbReference>
<comment type="similarity">
    <text evidence="1 7">Belongs to the glycosyltransferase group 1 family. MshA subfamily.</text>
</comment>
<dbReference type="InterPro" id="IPR028098">
    <property type="entry name" value="Glyco_trans_4-like_N"/>
</dbReference>
<dbReference type="PANTHER" id="PTHR45947">
    <property type="entry name" value="SULFOQUINOVOSYL TRANSFERASE SQD2"/>
    <property type="match status" value="1"/>
</dbReference>
<dbReference type="NCBIfam" id="TIGR03449">
    <property type="entry name" value="mycothiol_MshA"/>
    <property type="match status" value="1"/>
</dbReference>
<feature type="binding site" evidence="7">
    <location>
        <position position="236"/>
    </location>
    <ligand>
        <name>UDP-N-acetyl-alpha-D-glucosamine</name>
        <dbReference type="ChEBI" id="CHEBI:57705"/>
    </ligand>
</feature>
<comment type="function">
    <text evidence="7">Catalyzes the transfer of a N-acetyl-glucosamine moiety to 1D-myo-inositol 3-phosphate to produce 1D-myo-inositol 2-acetamido-2-deoxy-glucopyranoside 3-phosphate in the mycothiol biosynthesis pathway.</text>
</comment>
<dbReference type="CDD" id="cd03800">
    <property type="entry name" value="GT4_sucrose_synthase"/>
    <property type="match status" value="1"/>
</dbReference>
<dbReference type="HAMAP" id="MF_01695">
    <property type="entry name" value="MshA"/>
    <property type="match status" value="1"/>
</dbReference>
<accession>A0A5F2EQ72</accession>
<dbReference type="InterPro" id="IPR050194">
    <property type="entry name" value="Glycosyltransferase_grp1"/>
</dbReference>
<feature type="binding site" evidence="7">
    <location>
        <position position="80"/>
    </location>
    <ligand>
        <name>1D-myo-inositol 3-phosphate</name>
        <dbReference type="ChEBI" id="CHEBI:58401"/>
    </ligand>
</feature>
<evidence type="ECO:0000313" key="8">
    <source>
        <dbReference type="EMBL" id="AWB91231.1"/>
    </source>
</evidence>
<feature type="binding site" evidence="7">
    <location>
        <position position="25"/>
    </location>
    <ligand>
        <name>UDP-N-acetyl-alpha-D-glucosamine</name>
        <dbReference type="ChEBI" id="CHEBI:57705"/>
    </ligand>
</feature>
<keyword evidence="3 7" id="KW-0808">Transferase</keyword>
<comment type="catalytic activity">
    <reaction evidence="6 7">
        <text>1D-myo-inositol 3-phosphate + UDP-N-acetyl-alpha-D-glucosamine = 1D-myo-inositol 2-acetamido-2-deoxy-alpha-D-glucopyranoside 3-phosphate + UDP + H(+)</text>
        <dbReference type="Rhea" id="RHEA:26188"/>
        <dbReference type="ChEBI" id="CHEBI:15378"/>
        <dbReference type="ChEBI" id="CHEBI:57705"/>
        <dbReference type="ChEBI" id="CHEBI:58223"/>
        <dbReference type="ChEBI" id="CHEBI:58401"/>
        <dbReference type="ChEBI" id="CHEBI:58892"/>
        <dbReference type="EC" id="2.4.1.250"/>
    </reaction>
</comment>
<sequence>MLQRIAMLSAHTSPLEQPGDGDAGGMNVYVIELSRQLAARGIEVEIFTRATSRHQPAVHVPEPGITVHHVAAGPFEGLEKNDLPSQLCSFVRDVLRAEVENEPGHFDLVHSHYWLSGQVGTVARERWNVPLVHTMHTMAKVKNAMLAEGDAAEPIGRIRGEEEIVRLADRLIANTAEERRELIELYDADPERVAVVHPGVDVQVFSPGRQAEARRRLGVPDDAALVLFAGRIQPLKAPDVVLKAAAVMLERDPALRERLAVVVVGGASGSGLQHPTALADLGVELGLDDVVQFVPTVGQRELADWYAAASVVCVPSHNESFGLVAIEAQACGTPVVAARVGGLTTAVADGVTGVLIDGHDPADYATALHRLLTDPDLREAMSQKAVRHAEGFGWDVTADRTLAVYDQAVTTHRESLV</sequence>
<evidence type="ECO:0000256" key="6">
    <source>
        <dbReference type="ARBA" id="ARBA00048131"/>
    </source>
</evidence>
<evidence type="ECO:0000256" key="1">
    <source>
        <dbReference type="ARBA" id="ARBA00008449"/>
    </source>
</evidence>
<feature type="binding site" evidence="7">
    <location>
        <begin position="22"/>
        <end position="27"/>
    </location>
    <ligand>
        <name>1D-myo-inositol 3-phosphate</name>
        <dbReference type="ChEBI" id="CHEBI:58401"/>
    </ligand>
</feature>
<dbReference type="AlphaFoldDB" id="A0A2S0WIR2"/>
<feature type="binding site" evidence="7">
    <location>
        <position position="327"/>
    </location>
    <ligand>
        <name>UDP-N-acetyl-alpha-D-glucosamine</name>
        <dbReference type="ChEBI" id="CHEBI:57705"/>
    </ligand>
</feature>
<accession>A0A2S0WIR2</accession>
<dbReference type="KEGG" id="aez:C3E78_02775"/>
<dbReference type="InterPro" id="IPR017814">
    <property type="entry name" value="Mycothiol_biosynthesis_MshA"/>
</dbReference>
<evidence type="ECO:0000256" key="4">
    <source>
        <dbReference type="ARBA" id="ARBA00022723"/>
    </source>
</evidence>
<dbReference type="Pfam" id="PF00534">
    <property type="entry name" value="Glycos_transf_1"/>
    <property type="match status" value="1"/>
</dbReference>
<dbReference type="OrthoDB" id="9810929at2"/>
<dbReference type="GO" id="GO:0102710">
    <property type="term" value="F:D-inositol-3-phosphate glycosyltransferase activity"/>
    <property type="evidence" value="ECO:0007669"/>
    <property type="project" value="UniProtKB-EC"/>
</dbReference>
<keyword evidence="9" id="KW-1185">Reference proteome</keyword>
<feature type="binding site" evidence="7">
    <location>
        <position position="306"/>
    </location>
    <ligand>
        <name>Mg(2+)</name>
        <dbReference type="ChEBI" id="CHEBI:18420"/>
    </ligand>
</feature>
<evidence type="ECO:0000256" key="2">
    <source>
        <dbReference type="ARBA" id="ARBA00022676"/>
    </source>
</evidence>
<feature type="binding site" evidence="7">
    <location>
        <position position="11"/>
    </location>
    <ligand>
        <name>1D-myo-inositol 3-phosphate</name>
        <dbReference type="ChEBI" id="CHEBI:58401"/>
    </ligand>
</feature>
<dbReference type="EC" id="2.4.1.250" evidence="7"/>
<reference evidence="9" key="1">
    <citation type="submission" date="2018-01" db="EMBL/GenBank/DDBJ databases">
        <authorList>
            <person name="Li J."/>
        </authorList>
    </citation>
    <scope>NUCLEOTIDE SEQUENCE [LARGE SCALE GENOMIC DNA]</scope>
    <source>
        <strain evidence="9">592</strain>
    </source>
</reference>
<dbReference type="SUPFAM" id="SSF53756">
    <property type="entry name" value="UDP-Glycosyltransferase/glycogen phosphorylase"/>
    <property type="match status" value="1"/>
</dbReference>
<feature type="binding site" evidence="7">
    <location>
        <position position="137"/>
    </location>
    <ligand>
        <name>1D-myo-inositol 3-phosphate</name>
        <dbReference type="ChEBI" id="CHEBI:58401"/>
    </ligand>
</feature>
<protein>
    <recommendedName>
        <fullName evidence="7">D-inositol-3-phosphate glycosyltransferase</fullName>
        <ecNumber evidence="7">2.4.1.250</ecNumber>
    </recommendedName>
    <alternativeName>
        <fullName evidence="7">N-acetylglucosamine-inositol-phosphate N-acetylglucosaminyltransferase</fullName>
        <shortName evidence="7">GlcNAc-Ins-P N-acetylglucosaminyltransferase</shortName>
    </alternativeName>
</protein>
<evidence type="ECO:0000256" key="7">
    <source>
        <dbReference type="HAMAP-Rule" id="MF_01695"/>
    </source>
</evidence>
<dbReference type="Gene3D" id="3.40.50.2000">
    <property type="entry name" value="Glycogen Phosphorylase B"/>
    <property type="match status" value="2"/>
</dbReference>
<feature type="binding site" evidence="7">
    <location>
        <position position="231"/>
    </location>
    <ligand>
        <name>UDP-N-acetyl-alpha-D-glucosamine</name>
        <dbReference type="ChEBI" id="CHEBI:57705"/>
    </ligand>
</feature>
<feature type="binding site" evidence="7">
    <location>
        <begin position="17"/>
        <end position="18"/>
    </location>
    <ligand>
        <name>UDP-N-acetyl-alpha-D-glucosamine</name>
        <dbReference type="ChEBI" id="CHEBI:57705"/>
    </ligand>
</feature>
<keyword evidence="5 7" id="KW-0460">Magnesium</keyword>
<dbReference type="RefSeq" id="WP_108576877.1">
    <property type="nucleotide sequence ID" value="NZ_CP026952.1"/>
</dbReference>
<dbReference type="GO" id="GO:0008375">
    <property type="term" value="F:acetylglucosaminyltransferase activity"/>
    <property type="evidence" value="ECO:0007669"/>
    <property type="project" value="UniProtKB-UniRule"/>
</dbReference>
<name>A0A2S0WIR2_9ACTN</name>
<comment type="caution">
    <text evidence="7">Lacks conserved residue(s) required for the propagation of feature annotation.</text>
</comment>
<proteinExistence type="inferred from homology"/>
<feature type="binding site" evidence="7">
    <location>
        <position position="113"/>
    </location>
    <ligand>
        <name>1D-myo-inositol 3-phosphate</name>
        <dbReference type="ChEBI" id="CHEBI:58401"/>
    </ligand>
</feature>
<feature type="binding site" evidence="7">
    <location>
        <position position="319"/>
    </location>
    <ligand>
        <name>UDP-N-acetyl-alpha-D-glucosamine</name>
        <dbReference type="ChEBI" id="CHEBI:57705"/>
    </ligand>
</feature>